<feature type="compositionally biased region" description="Basic and acidic residues" evidence="9">
    <location>
        <begin position="368"/>
        <end position="385"/>
    </location>
</feature>
<feature type="compositionally biased region" description="Basic residues" evidence="9">
    <location>
        <begin position="532"/>
        <end position="544"/>
    </location>
</feature>
<dbReference type="Proteomes" id="UP000887568">
    <property type="component" value="Unplaced"/>
</dbReference>
<feature type="region of interest" description="Disordered" evidence="9">
    <location>
        <begin position="619"/>
        <end position="644"/>
    </location>
</feature>
<feature type="domain" description="C2H2-type" evidence="10">
    <location>
        <begin position="711"/>
        <end position="738"/>
    </location>
</feature>
<accession>A0A913Z0V4</accession>
<feature type="domain" description="C2H2-type" evidence="10">
    <location>
        <begin position="218"/>
        <end position="245"/>
    </location>
</feature>
<keyword evidence="7" id="KW-0539">Nucleus</keyword>
<feature type="region of interest" description="Disordered" evidence="9">
    <location>
        <begin position="532"/>
        <end position="552"/>
    </location>
</feature>
<dbReference type="PROSITE" id="PS50157">
    <property type="entry name" value="ZINC_FINGER_C2H2_2"/>
    <property type="match status" value="6"/>
</dbReference>
<dbReference type="GO" id="GO:0000978">
    <property type="term" value="F:RNA polymerase II cis-regulatory region sequence-specific DNA binding"/>
    <property type="evidence" value="ECO:0007669"/>
    <property type="project" value="TreeGrafter"/>
</dbReference>
<dbReference type="Gene3D" id="3.30.160.60">
    <property type="entry name" value="Classic Zinc Finger"/>
    <property type="match status" value="3"/>
</dbReference>
<dbReference type="GeneID" id="119720027"/>
<proteinExistence type="predicted"/>
<feature type="region of interest" description="Disordered" evidence="9">
    <location>
        <begin position="349"/>
        <end position="393"/>
    </location>
</feature>
<evidence type="ECO:0000256" key="8">
    <source>
        <dbReference type="PROSITE-ProRule" id="PRU00042"/>
    </source>
</evidence>
<evidence type="ECO:0000259" key="10">
    <source>
        <dbReference type="PROSITE" id="PS50157"/>
    </source>
</evidence>
<protein>
    <recommendedName>
        <fullName evidence="10">C2H2-type domain-containing protein</fullName>
    </recommendedName>
</protein>
<keyword evidence="6" id="KW-0238">DNA-binding</keyword>
<dbReference type="PANTHER" id="PTHR24404">
    <property type="entry name" value="ZINC FINGER PROTEIN"/>
    <property type="match status" value="1"/>
</dbReference>
<evidence type="ECO:0000256" key="7">
    <source>
        <dbReference type="ARBA" id="ARBA00023242"/>
    </source>
</evidence>
<dbReference type="RefSeq" id="XP_038045458.1">
    <property type="nucleotide sequence ID" value="XM_038189530.1"/>
</dbReference>
<evidence type="ECO:0000256" key="5">
    <source>
        <dbReference type="ARBA" id="ARBA00022833"/>
    </source>
</evidence>
<evidence type="ECO:0000256" key="2">
    <source>
        <dbReference type="ARBA" id="ARBA00022723"/>
    </source>
</evidence>
<keyword evidence="2" id="KW-0479">Metal-binding</keyword>
<feature type="region of interest" description="Disordered" evidence="9">
    <location>
        <begin position="1"/>
        <end position="66"/>
    </location>
</feature>
<dbReference type="EnsemblMetazoa" id="XM_038189530.1">
    <property type="protein sequence ID" value="XP_038045458.1"/>
    <property type="gene ID" value="LOC119720027"/>
</dbReference>
<dbReference type="PANTHER" id="PTHR24404:SF55">
    <property type="entry name" value="ZINC FINGER PROTEIN PEGASUS"/>
    <property type="match status" value="1"/>
</dbReference>
<keyword evidence="12" id="KW-1185">Reference proteome</keyword>
<dbReference type="SUPFAM" id="SSF57667">
    <property type="entry name" value="beta-beta-alpha zinc fingers"/>
    <property type="match status" value="3"/>
</dbReference>
<evidence type="ECO:0000256" key="1">
    <source>
        <dbReference type="ARBA" id="ARBA00004123"/>
    </source>
</evidence>
<dbReference type="GO" id="GO:0008270">
    <property type="term" value="F:zinc ion binding"/>
    <property type="evidence" value="ECO:0007669"/>
    <property type="project" value="UniProtKB-KW"/>
</dbReference>
<evidence type="ECO:0000256" key="9">
    <source>
        <dbReference type="SAM" id="MobiDB-lite"/>
    </source>
</evidence>
<organism evidence="11 12">
    <name type="scientific">Patiria miniata</name>
    <name type="common">Bat star</name>
    <name type="synonym">Asterina miniata</name>
    <dbReference type="NCBI Taxonomy" id="46514"/>
    <lineage>
        <taxon>Eukaryota</taxon>
        <taxon>Metazoa</taxon>
        <taxon>Echinodermata</taxon>
        <taxon>Eleutherozoa</taxon>
        <taxon>Asterozoa</taxon>
        <taxon>Asteroidea</taxon>
        <taxon>Valvatacea</taxon>
        <taxon>Valvatida</taxon>
        <taxon>Asterinidae</taxon>
        <taxon>Patiria</taxon>
    </lineage>
</organism>
<dbReference type="OMA" id="CHITRSQ"/>
<dbReference type="SMART" id="SM00355">
    <property type="entry name" value="ZnF_C2H2"/>
    <property type="match status" value="7"/>
</dbReference>
<keyword evidence="5" id="KW-0862">Zinc</keyword>
<feature type="domain" description="C2H2-type" evidence="10">
    <location>
        <begin position="275"/>
        <end position="303"/>
    </location>
</feature>
<dbReference type="OrthoDB" id="6077919at2759"/>
<dbReference type="GO" id="GO:0005634">
    <property type="term" value="C:nucleus"/>
    <property type="evidence" value="ECO:0007669"/>
    <property type="project" value="UniProtKB-SubCell"/>
</dbReference>
<feature type="compositionally biased region" description="Basic and acidic residues" evidence="9">
    <location>
        <begin position="28"/>
        <end position="41"/>
    </location>
</feature>
<dbReference type="AlphaFoldDB" id="A0A913Z0V4"/>
<dbReference type="FunFam" id="3.30.160.60:FF:002343">
    <property type="entry name" value="Zinc finger protein 33A"/>
    <property type="match status" value="1"/>
</dbReference>
<evidence type="ECO:0000313" key="12">
    <source>
        <dbReference type="Proteomes" id="UP000887568"/>
    </source>
</evidence>
<evidence type="ECO:0000256" key="3">
    <source>
        <dbReference type="ARBA" id="ARBA00022737"/>
    </source>
</evidence>
<keyword evidence="4 8" id="KW-0863">Zinc-finger</keyword>
<evidence type="ECO:0000256" key="6">
    <source>
        <dbReference type="ARBA" id="ARBA00023125"/>
    </source>
</evidence>
<dbReference type="GO" id="GO:0003700">
    <property type="term" value="F:DNA-binding transcription factor activity"/>
    <property type="evidence" value="ECO:0007669"/>
    <property type="project" value="TreeGrafter"/>
</dbReference>
<feature type="domain" description="C2H2-type" evidence="10">
    <location>
        <begin position="85"/>
        <end position="112"/>
    </location>
</feature>
<keyword evidence="3" id="KW-0677">Repeat</keyword>
<sequence length="765" mass="84009">MDEAVETEVVSDSLPGSEEGELDIDLDINGRLEDTIKRERPEEVDEVDEEEEDRRGDTAGSQEGLVEEGAVKAAAVGVQKGLTGYQCRLCTVLLSSQGALDEHMNIHSGSRPYKCRECNFSCSLQNTLAQHLAVHSHPRADMSSQSWLEQQVQQQQQQVALYNNHHHVDRPELHPPVPLPPRMPLPENHNPSLPFSTAVEQALMPSGLPSFPDQGKVFQCKLCTHVSPTKTHLNEHMNVHTGKKPYKCLVCGFSSAFRSSLMRHLIVHTGTSKQFKCDSCHYQTPYKCNLQAHRRKRHNSSSLDGVDMNYPPITAQNQTPMEDSPPLQSHGKLFSSEEQARYLMQSELANSAHPTQSHENSGNRRHSLSPDDHDSSASNDTHESARINNSQVPLLKASDISRYNSDGSIVPQSPEPPVLEKNSLVSESEMNERPKSGEVLDYSSPSMSNNVHDLIANASTTQSPISMLSNSVSSAASALGMSSAVSFAGSVPSTMVTSIPSTSPQQHPLSEISVITPLQWAGAGFPIYRRKKEGGARKRKRTPLPKRNYLISPNGEELNNSWADTRPEISDYVRGGGGEPQPRQYCHVTQAYSFKSEESLPYAIKSGGVNGVDLSAGPREMGYPDIEPVSNSSVSPVSQVADDTPDERNLLPQGMPAMMDSHPDNLAFNQSCQATQTDLPYATGDSSGKLDGQAQTDQVGLDPSAIPSNLLKCPHCETFFADHVIFTLHMSCHGSRHPLQCSICGYVCRDKIEFTCHITRSQHMR</sequence>
<feature type="compositionally biased region" description="Acidic residues" evidence="9">
    <location>
        <begin position="42"/>
        <end position="52"/>
    </location>
</feature>
<dbReference type="PROSITE" id="PS00028">
    <property type="entry name" value="ZINC_FINGER_C2H2_1"/>
    <property type="match status" value="3"/>
</dbReference>
<evidence type="ECO:0000313" key="11">
    <source>
        <dbReference type="EnsemblMetazoa" id="XP_038045458.1"/>
    </source>
</evidence>
<dbReference type="InterPro" id="IPR050589">
    <property type="entry name" value="Ikaros_C2H2-ZF"/>
</dbReference>
<dbReference type="InterPro" id="IPR013087">
    <property type="entry name" value="Znf_C2H2_type"/>
</dbReference>
<feature type="domain" description="C2H2-type" evidence="10">
    <location>
        <begin position="246"/>
        <end position="273"/>
    </location>
</feature>
<dbReference type="InterPro" id="IPR036236">
    <property type="entry name" value="Znf_C2H2_sf"/>
</dbReference>
<dbReference type="GO" id="GO:0006357">
    <property type="term" value="P:regulation of transcription by RNA polymerase II"/>
    <property type="evidence" value="ECO:0007669"/>
    <property type="project" value="TreeGrafter"/>
</dbReference>
<evidence type="ECO:0000256" key="4">
    <source>
        <dbReference type="ARBA" id="ARBA00022771"/>
    </source>
</evidence>
<comment type="subcellular location">
    <subcellularLocation>
        <location evidence="1">Nucleus</location>
    </subcellularLocation>
</comment>
<feature type="compositionally biased region" description="Low complexity" evidence="9">
    <location>
        <begin position="628"/>
        <end position="640"/>
    </location>
</feature>
<feature type="domain" description="C2H2-type" evidence="10">
    <location>
        <begin position="113"/>
        <end position="140"/>
    </location>
</feature>
<name>A0A913Z0V4_PATMI</name>
<reference evidence="11" key="1">
    <citation type="submission" date="2022-11" db="UniProtKB">
        <authorList>
            <consortium name="EnsemblMetazoa"/>
        </authorList>
    </citation>
    <scope>IDENTIFICATION</scope>
</reference>
<feature type="region of interest" description="Disordered" evidence="9">
    <location>
        <begin position="292"/>
        <end position="331"/>
    </location>
</feature>
<feature type="compositionally biased region" description="Polar residues" evidence="9">
    <location>
        <begin position="349"/>
        <end position="360"/>
    </location>
</feature>